<evidence type="ECO:0000313" key="11">
    <source>
        <dbReference type="Proteomes" id="UP000636800"/>
    </source>
</evidence>
<name>A0A835PF15_VANPL</name>
<dbReference type="Proteomes" id="UP000636800">
    <property type="component" value="Unassembled WGS sequence"/>
</dbReference>
<protein>
    <recommendedName>
        <fullName evidence="2">RING-type E3 ubiquitin transferase</fullName>
        <ecNumber evidence="2">2.3.2.27</ecNumber>
    </recommendedName>
</protein>
<evidence type="ECO:0000259" key="9">
    <source>
        <dbReference type="PROSITE" id="PS50089"/>
    </source>
</evidence>
<dbReference type="EC" id="2.3.2.27" evidence="2"/>
<keyword evidence="4" id="KW-0479">Metal-binding</keyword>
<dbReference type="CDD" id="cd16669">
    <property type="entry name" value="RING-H2_RNF181"/>
    <property type="match status" value="1"/>
</dbReference>
<dbReference type="Pfam" id="PF06547">
    <property type="entry name" value="DUF1117"/>
    <property type="match status" value="1"/>
</dbReference>
<dbReference type="InterPro" id="IPR010543">
    <property type="entry name" value="DUF1117"/>
</dbReference>
<organism evidence="10 11">
    <name type="scientific">Vanilla planifolia</name>
    <name type="common">Vanilla</name>
    <dbReference type="NCBI Taxonomy" id="51239"/>
    <lineage>
        <taxon>Eukaryota</taxon>
        <taxon>Viridiplantae</taxon>
        <taxon>Streptophyta</taxon>
        <taxon>Embryophyta</taxon>
        <taxon>Tracheophyta</taxon>
        <taxon>Spermatophyta</taxon>
        <taxon>Magnoliopsida</taxon>
        <taxon>Liliopsida</taxon>
        <taxon>Asparagales</taxon>
        <taxon>Orchidaceae</taxon>
        <taxon>Vanilloideae</taxon>
        <taxon>Vanilleae</taxon>
        <taxon>Vanilla</taxon>
    </lineage>
</organism>
<dbReference type="InterPro" id="IPR001841">
    <property type="entry name" value="Znf_RING"/>
</dbReference>
<proteinExistence type="predicted"/>
<dbReference type="GO" id="GO:0061630">
    <property type="term" value="F:ubiquitin protein ligase activity"/>
    <property type="evidence" value="ECO:0007669"/>
    <property type="project" value="UniProtKB-EC"/>
</dbReference>
<keyword evidence="5 8" id="KW-0863">Zinc-finger</keyword>
<dbReference type="PANTHER" id="PTHR15710">
    <property type="entry name" value="E3 UBIQUITIN-PROTEIN LIGASE PRAJA"/>
    <property type="match status" value="1"/>
</dbReference>
<feature type="domain" description="RING-type" evidence="9">
    <location>
        <begin position="193"/>
        <end position="234"/>
    </location>
</feature>
<gene>
    <name evidence="10" type="ORF">HPP92_027006</name>
</gene>
<keyword evidence="7" id="KW-0862">Zinc</keyword>
<evidence type="ECO:0000256" key="8">
    <source>
        <dbReference type="PROSITE-ProRule" id="PRU00175"/>
    </source>
</evidence>
<keyword evidence="6" id="KW-0833">Ubl conjugation pathway</keyword>
<evidence type="ECO:0000256" key="7">
    <source>
        <dbReference type="ARBA" id="ARBA00022833"/>
    </source>
</evidence>
<evidence type="ECO:0000256" key="6">
    <source>
        <dbReference type="ARBA" id="ARBA00022786"/>
    </source>
</evidence>
<evidence type="ECO:0000313" key="10">
    <source>
        <dbReference type="EMBL" id="KAG0450288.1"/>
    </source>
</evidence>
<dbReference type="Pfam" id="PF13639">
    <property type="entry name" value="zf-RING_2"/>
    <property type="match status" value="1"/>
</dbReference>
<dbReference type="PANTHER" id="PTHR15710:SF217">
    <property type="entry name" value="E3 UBIQUITIN-PROTEIN LIGASE RDUF2"/>
    <property type="match status" value="1"/>
</dbReference>
<dbReference type="GO" id="GO:0016567">
    <property type="term" value="P:protein ubiquitination"/>
    <property type="evidence" value="ECO:0007669"/>
    <property type="project" value="TreeGrafter"/>
</dbReference>
<dbReference type="PROSITE" id="PS50089">
    <property type="entry name" value="ZF_RING_2"/>
    <property type="match status" value="1"/>
</dbReference>
<dbReference type="InterPro" id="IPR039525">
    <property type="entry name" value="RNF126-like_zinc-ribbon"/>
</dbReference>
<sequence>MSFPWPANAFCYSCDRFVRALPGEVVTCPDCHGGFLEEVARPPPVVASASRRRRASYTDEETIPAARFAHVGHRRGRRASVGDRYRFNPIIVLRGSSSDGGRAAQGSFPIGNGGFELYYDDRAGSGLRPLPQSMTDFLMGSGFDRLLDQLSQLEGGSMGGGRSYYNNPASKDAVDCLPMVTITPSHIAMYSHCAVCTEPFELGNLTREMPCKHIFHQGCILPWLSLRNSCPVCRHLLPADEGRRRGDVTGQDTVGGEENPFGLTIWRLPGGGFAVGRFSVSQRSSGRELPVVYTEMDGSFNGGRESRSVTWSSRGSWSRERNGIGGMIRNFLSTFGCIGPSPSSSFSPSRLPL</sequence>
<comment type="catalytic activity">
    <reaction evidence="1">
        <text>S-ubiquitinyl-[E2 ubiquitin-conjugating enzyme]-L-cysteine + [acceptor protein]-L-lysine = [E2 ubiquitin-conjugating enzyme]-L-cysteine + N(6)-ubiquitinyl-[acceptor protein]-L-lysine.</text>
        <dbReference type="EC" id="2.3.2.27"/>
    </reaction>
</comment>
<evidence type="ECO:0000256" key="1">
    <source>
        <dbReference type="ARBA" id="ARBA00000900"/>
    </source>
</evidence>
<dbReference type="InterPro" id="IPR013083">
    <property type="entry name" value="Znf_RING/FYVE/PHD"/>
</dbReference>
<dbReference type="OrthoDB" id="5835829at2759"/>
<dbReference type="SMART" id="SM00184">
    <property type="entry name" value="RING"/>
    <property type="match status" value="1"/>
</dbReference>
<evidence type="ECO:0000256" key="4">
    <source>
        <dbReference type="ARBA" id="ARBA00022723"/>
    </source>
</evidence>
<dbReference type="GO" id="GO:0005737">
    <property type="term" value="C:cytoplasm"/>
    <property type="evidence" value="ECO:0007669"/>
    <property type="project" value="TreeGrafter"/>
</dbReference>
<dbReference type="Pfam" id="PF14369">
    <property type="entry name" value="Zn_ribbon_19"/>
    <property type="match status" value="1"/>
</dbReference>
<dbReference type="Gene3D" id="3.30.40.10">
    <property type="entry name" value="Zinc/RING finger domain, C3HC4 (zinc finger)"/>
    <property type="match status" value="1"/>
</dbReference>
<dbReference type="EMBL" id="JADCNL010000127">
    <property type="protein sequence ID" value="KAG0450288.1"/>
    <property type="molecule type" value="Genomic_DNA"/>
</dbReference>
<keyword evidence="11" id="KW-1185">Reference proteome</keyword>
<dbReference type="SUPFAM" id="SSF57850">
    <property type="entry name" value="RING/U-box"/>
    <property type="match status" value="1"/>
</dbReference>
<evidence type="ECO:0000256" key="5">
    <source>
        <dbReference type="ARBA" id="ARBA00022771"/>
    </source>
</evidence>
<dbReference type="GO" id="GO:0008270">
    <property type="term" value="F:zinc ion binding"/>
    <property type="evidence" value="ECO:0007669"/>
    <property type="project" value="UniProtKB-KW"/>
</dbReference>
<evidence type="ECO:0000256" key="2">
    <source>
        <dbReference type="ARBA" id="ARBA00012483"/>
    </source>
</evidence>
<comment type="caution">
    <text evidence="10">The sequence shown here is derived from an EMBL/GenBank/DDBJ whole genome shotgun (WGS) entry which is preliminary data.</text>
</comment>
<keyword evidence="3" id="KW-0808">Transferase</keyword>
<accession>A0A835PF15</accession>
<dbReference type="AlphaFoldDB" id="A0A835PF15"/>
<evidence type="ECO:0000256" key="3">
    <source>
        <dbReference type="ARBA" id="ARBA00022679"/>
    </source>
</evidence>
<reference evidence="10 11" key="1">
    <citation type="journal article" date="2020" name="Nat. Food">
        <title>A phased Vanilla planifolia genome enables genetic improvement of flavour and production.</title>
        <authorList>
            <person name="Hasing T."/>
            <person name="Tang H."/>
            <person name="Brym M."/>
            <person name="Khazi F."/>
            <person name="Huang T."/>
            <person name="Chambers A.H."/>
        </authorList>
    </citation>
    <scope>NUCLEOTIDE SEQUENCE [LARGE SCALE GENOMIC DNA]</scope>
    <source>
        <tissue evidence="10">Leaf</tissue>
    </source>
</reference>
<dbReference type="FunFam" id="3.30.40.10:FF:000022">
    <property type="entry name" value="E3 ubiquitin-protein ligase RING1-like"/>
    <property type="match status" value="1"/>
</dbReference>